<keyword evidence="4" id="KW-1185">Reference proteome</keyword>
<evidence type="ECO:0008006" key="5">
    <source>
        <dbReference type="Google" id="ProtNLM"/>
    </source>
</evidence>
<evidence type="ECO:0000313" key="2">
    <source>
        <dbReference type="EMBL" id="EST45316.1"/>
    </source>
</evidence>
<dbReference type="Proteomes" id="UP000018208">
    <property type="component" value="Unassembled WGS sequence"/>
</dbReference>
<evidence type="ECO:0000256" key="1">
    <source>
        <dbReference type="SAM" id="Coils"/>
    </source>
</evidence>
<accession>V6LNL9</accession>
<feature type="coiled-coil region" evidence="1">
    <location>
        <begin position="281"/>
        <end position="308"/>
    </location>
</feature>
<dbReference type="AlphaFoldDB" id="V6LNL9"/>
<dbReference type="EMBL" id="KI546100">
    <property type="protein sequence ID" value="EST45316.1"/>
    <property type="molecule type" value="Genomic_DNA"/>
</dbReference>
<evidence type="ECO:0000313" key="3">
    <source>
        <dbReference type="EMBL" id="KAH0576916.1"/>
    </source>
</evidence>
<reference evidence="3" key="2">
    <citation type="submission" date="2020-12" db="EMBL/GenBank/DDBJ databases">
        <title>New Spironucleus salmonicida genome in near-complete chromosomes.</title>
        <authorList>
            <person name="Xu F."/>
            <person name="Kurt Z."/>
            <person name="Jimenez-Gonzalez A."/>
            <person name="Astvaldsson A."/>
            <person name="Andersson J.O."/>
            <person name="Svard S.G."/>
        </authorList>
    </citation>
    <scope>NUCLEOTIDE SEQUENCE</scope>
    <source>
        <strain evidence="3">ATCC 50377</strain>
    </source>
</reference>
<dbReference type="InterPro" id="IPR032675">
    <property type="entry name" value="LRR_dom_sf"/>
</dbReference>
<evidence type="ECO:0000313" key="4">
    <source>
        <dbReference type="Proteomes" id="UP000018208"/>
    </source>
</evidence>
<keyword evidence="1" id="KW-0175">Coiled coil</keyword>
<dbReference type="VEuPathDB" id="GiardiaDB:SS50377_20262"/>
<dbReference type="EMBL" id="AUWU02000001">
    <property type="protein sequence ID" value="KAH0576916.1"/>
    <property type="molecule type" value="Genomic_DNA"/>
</dbReference>
<dbReference type="Gene3D" id="3.80.10.10">
    <property type="entry name" value="Ribonuclease Inhibitor"/>
    <property type="match status" value="1"/>
</dbReference>
<gene>
    <name evidence="2" type="ORF">SS50377_14893</name>
    <name evidence="3" type="ORF">SS50377_20262</name>
</gene>
<proteinExistence type="predicted"/>
<sequence>MLSQNLVLEQIHNADETHTIDFSNLNITLLNNLSPLSSRKLMITNLLLNNNKLIQLNNLTPILQLQLIDVSFNNLTNIVCLLPFPKLRVFAAKNNQIKQVTSQFPSSIEVIDLENNLINDKEDIQSVYDSAAQVIEVKGNPFIISTIQNQVKIQPHGYEHKPDFKQTALIASPQNTQEVILSSKKRSSNTIMQAQNLSNRPLSNESSHKAYEDLIKIYEEQLNSKFSVGFPNPQQIHNFGLIKRSLFQAIYDKNMLQKSQTQYQKDDSELHKQIILLQQKLQIKETEVSNLTQVINEQDEEIKELKGEQISAYQLNQNLINALSECKLELNLFGKDQSDFTQEIDESIEFLNLKLMKIQKKIKEINQVYRPKMASKDQSIQTDEQIEILKNIGGQTDDIFVANIGSQCEVQVTNRASSPSIIFNLVPGQPQEQKHLKFSEKSIVFAQRTPELLIKKSVPPPSLQLSSLEVQNDSIYKSFMNDQNTDLVDSVMQIARKYQKLEVGKPQQIEVEQNFERIQPIQFFGVRPSSYIQQQLDEVI</sequence>
<protein>
    <recommendedName>
        <fullName evidence="5">Leucine rich repeat-containing protein</fullName>
    </recommendedName>
</protein>
<dbReference type="SUPFAM" id="SSF52058">
    <property type="entry name" value="L domain-like"/>
    <property type="match status" value="1"/>
</dbReference>
<reference evidence="2 3" key="1">
    <citation type="journal article" date="2014" name="PLoS Genet.">
        <title>The Genome of Spironucleus salmonicida Highlights a Fish Pathogen Adapted to Fluctuating Environments.</title>
        <authorList>
            <person name="Xu F."/>
            <person name="Jerlstrom-Hultqvist J."/>
            <person name="Einarsson E."/>
            <person name="Astvaldsson A."/>
            <person name="Svard S.G."/>
            <person name="Andersson J.O."/>
        </authorList>
    </citation>
    <scope>NUCLEOTIDE SEQUENCE</scope>
    <source>
        <strain evidence="3">ATCC 50377</strain>
    </source>
</reference>
<name>V6LNL9_9EUKA</name>
<organism evidence="2">
    <name type="scientific">Spironucleus salmonicida</name>
    <dbReference type="NCBI Taxonomy" id="348837"/>
    <lineage>
        <taxon>Eukaryota</taxon>
        <taxon>Metamonada</taxon>
        <taxon>Diplomonadida</taxon>
        <taxon>Hexamitidae</taxon>
        <taxon>Hexamitinae</taxon>
        <taxon>Spironucleus</taxon>
    </lineage>
</organism>